<keyword evidence="2" id="KW-1185">Reference proteome</keyword>
<dbReference type="Proteomes" id="UP000503129">
    <property type="component" value="Chromosome"/>
</dbReference>
<accession>A0A856MAW3</accession>
<dbReference type="EMBL" id="CP030118">
    <property type="protein sequence ID" value="QDL07504.1"/>
    <property type="molecule type" value="Genomic_DNA"/>
</dbReference>
<organism evidence="1 2">
    <name type="scientific">Brasilonema sennae CENA114</name>
    <dbReference type="NCBI Taxonomy" id="415709"/>
    <lineage>
        <taxon>Bacteria</taxon>
        <taxon>Bacillati</taxon>
        <taxon>Cyanobacteriota</taxon>
        <taxon>Cyanophyceae</taxon>
        <taxon>Nostocales</taxon>
        <taxon>Scytonemataceae</taxon>
        <taxon>Brasilonema</taxon>
        <taxon>Bromeliae group (in: Brasilonema)</taxon>
    </lineage>
</organism>
<name>A0A856MAW3_9CYAN</name>
<evidence type="ECO:0000313" key="1">
    <source>
        <dbReference type="EMBL" id="QDL07504.1"/>
    </source>
</evidence>
<protein>
    <recommendedName>
        <fullName evidence="3">FlgD Ig-like domain-containing protein</fullName>
    </recommendedName>
</protein>
<dbReference type="KEGG" id="bsen:DP114_05970"/>
<reference evidence="1 2" key="1">
    <citation type="submission" date="2018-06" db="EMBL/GenBank/DDBJ databases">
        <title>Comparative genomics of Brasilonema spp. strains.</title>
        <authorList>
            <person name="Alvarenga D.O."/>
            <person name="Fiore M.F."/>
            <person name="Varani A.M."/>
        </authorList>
    </citation>
    <scope>NUCLEOTIDE SEQUENCE [LARGE SCALE GENOMIC DNA]</scope>
    <source>
        <strain evidence="1 2">CENA114</strain>
    </source>
</reference>
<proteinExistence type="predicted"/>
<dbReference type="AlphaFoldDB" id="A0A856MAW3"/>
<gene>
    <name evidence="1" type="ORF">DP114_05970</name>
</gene>
<evidence type="ECO:0008006" key="3">
    <source>
        <dbReference type="Google" id="ProtNLM"/>
    </source>
</evidence>
<sequence length="151" mass="17149">MQSLKINYLLNEANLTPGSSSFRVSTRVLKQAQVPPDSLRTLAWISSGTQPFYVPVILGQNSSEYQFVFFTERSASFPKLEIVRVKDGQRVYKNPRSSSQAAGEVFVNWDGRKQPAGRYELRITALQEQEGKPPKPLSQVITFEHNPSWFK</sequence>
<evidence type="ECO:0000313" key="2">
    <source>
        <dbReference type="Proteomes" id="UP000503129"/>
    </source>
</evidence>
<dbReference type="RefSeq" id="WP_169268578.1">
    <property type="nucleotide sequence ID" value="NZ_CAWOXK010000001.1"/>
</dbReference>